<dbReference type="GeneID" id="71568909"/>
<dbReference type="Gene3D" id="2.170.130.10">
    <property type="entry name" value="TonB-dependent receptor, plug domain"/>
    <property type="match status" value="1"/>
</dbReference>
<dbReference type="eggNOG" id="COG2608">
    <property type="taxonomic scope" value="Bacteria"/>
</dbReference>
<dbReference type="PANTHER" id="PTHR30069">
    <property type="entry name" value="TONB-DEPENDENT OUTER MEMBRANE RECEPTOR"/>
    <property type="match status" value="1"/>
</dbReference>
<evidence type="ECO:0000256" key="10">
    <source>
        <dbReference type="SAM" id="SignalP"/>
    </source>
</evidence>
<feature type="signal peptide" evidence="10">
    <location>
        <begin position="1"/>
        <end position="18"/>
    </location>
</feature>
<evidence type="ECO:0000259" key="11">
    <source>
        <dbReference type="Pfam" id="PF00593"/>
    </source>
</evidence>
<dbReference type="eggNOG" id="COG4771">
    <property type="taxonomic scope" value="Bacteria"/>
</dbReference>
<dbReference type="SUPFAM" id="SSF55008">
    <property type="entry name" value="HMA, heavy metal-associated domain"/>
    <property type="match status" value="1"/>
</dbReference>
<evidence type="ECO:0000256" key="2">
    <source>
        <dbReference type="ARBA" id="ARBA00022448"/>
    </source>
</evidence>
<dbReference type="EMBL" id="CP003283">
    <property type="protein sequence ID" value="AFL97474.1"/>
    <property type="molecule type" value="Genomic_DNA"/>
</dbReference>
<protein>
    <submittedName>
        <fullName evidence="12">Outer membrane receptor for ferrienterochelin and colicins</fullName>
    </submittedName>
</protein>
<evidence type="ECO:0000313" key="13">
    <source>
        <dbReference type="Proteomes" id="UP000006051"/>
    </source>
</evidence>
<dbReference type="RefSeq" id="WP_014791039.1">
    <property type="nucleotide sequence ID" value="NC_018016.1"/>
</dbReference>
<accession>I4A0J0</accession>
<feature type="domain" description="TonB-dependent receptor-like beta-barrel" evidence="11">
    <location>
        <begin position="384"/>
        <end position="747"/>
    </location>
</feature>
<organism evidence="12 13">
    <name type="scientific">Ornithobacterium rhinotracheale (strain ATCC 51463 / DSM 15997 / CCUG 23171 / CIP 104009 / LMG 9086)</name>
    <dbReference type="NCBI Taxonomy" id="867902"/>
    <lineage>
        <taxon>Bacteria</taxon>
        <taxon>Pseudomonadati</taxon>
        <taxon>Bacteroidota</taxon>
        <taxon>Flavobacteriia</taxon>
        <taxon>Flavobacteriales</taxon>
        <taxon>Weeksellaceae</taxon>
        <taxon>Ornithobacterium</taxon>
    </lineage>
</organism>
<dbReference type="GO" id="GO:0046872">
    <property type="term" value="F:metal ion binding"/>
    <property type="evidence" value="ECO:0007669"/>
    <property type="project" value="InterPro"/>
</dbReference>
<dbReference type="InterPro" id="IPR039426">
    <property type="entry name" value="TonB-dep_rcpt-like"/>
</dbReference>
<dbReference type="HOGENOM" id="CLU_012669_0_0_10"/>
<keyword evidence="3" id="KW-1134">Transmembrane beta strand</keyword>
<dbReference type="GO" id="GO:0044718">
    <property type="term" value="P:siderophore transmembrane transport"/>
    <property type="evidence" value="ECO:0007669"/>
    <property type="project" value="TreeGrafter"/>
</dbReference>
<comment type="subcellular location">
    <subcellularLocation>
        <location evidence="1">Cell outer membrane</location>
        <topology evidence="1">Multi-pass membrane protein</topology>
    </subcellularLocation>
</comment>
<keyword evidence="9" id="KW-0998">Cell outer membrane</keyword>
<dbReference type="STRING" id="867902.Ornrh_1292"/>
<evidence type="ECO:0000313" key="12">
    <source>
        <dbReference type="EMBL" id="AFL97474.1"/>
    </source>
</evidence>
<feature type="chain" id="PRO_5003685379" evidence="10">
    <location>
        <begin position="19"/>
        <end position="789"/>
    </location>
</feature>
<dbReference type="Gene3D" id="3.30.70.100">
    <property type="match status" value="1"/>
</dbReference>
<reference evidence="12 13" key="1">
    <citation type="submission" date="2012-06" db="EMBL/GenBank/DDBJ databases">
        <title>The complete genome of Ornithobacterium rhinotracheale DSM 15997.</title>
        <authorList>
            <consortium name="US DOE Joint Genome Institute (JGI-PGF)"/>
            <person name="Lucas S."/>
            <person name="Copeland A."/>
            <person name="Lapidus A."/>
            <person name="Goodwin L."/>
            <person name="Pitluck S."/>
            <person name="Peters L."/>
            <person name="Mikhailova N."/>
            <person name="Teshima H."/>
            <person name="Kyrpides N."/>
            <person name="Mavromatis K."/>
            <person name="Pagani I."/>
            <person name="Ivanova N."/>
            <person name="Ovchinnikova G."/>
            <person name="Zeytun A."/>
            <person name="Detter J.C."/>
            <person name="Han C."/>
            <person name="Land M."/>
            <person name="Hauser L."/>
            <person name="Markowitz V."/>
            <person name="Cheng J.-F."/>
            <person name="Hugenholtz P."/>
            <person name="Woyke T."/>
            <person name="Wu D."/>
            <person name="Lang E."/>
            <person name="Kopitz M."/>
            <person name="Brambilla E."/>
            <person name="Klenk H.-P."/>
            <person name="Eisen J.A."/>
        </authorList>
    </citation>
    <scope>NUCLEOTIDE SEQUENCE [LARGE SCALE GENOMIC DNA]</scope>
    <source>
        <strain evidence="13">ATCC 51463 / DSM 15997 / CCUG 23171 / LMG 9086</strain>
    </source>
</reference>
<dbReference type="Gene3D" id="2.40.170.20">
    <property type="entry name" value="TonB-dependent receptor, beta-barrel domain"/>
    <property type="match status" value="1"/>
</dbReference>
<dbReference type="Pfam" id="PF00593">
    <property type="entry name" value="TonB_dep_Rec_b-barrel"/>
    <property type="match status" value="1"/>
</dbReference>
<evidence type="ECO:0000256" key="7">
    <source>
        <dbReference type="ARBA" id="ARBA00023136"/>
    </source>
</evidence>
<keyword evidence="13" id="KW-1185">Reference proteome</keyword>
<dbReference type="PANTHER" id="PTHR30069:SF29">
    <property type="entry name" value="HEMOGLOBIN AND HEMOGLOBIN-HAPTOGLOBIN-BINDING PROTEIN 1-RELATED"/>
    <property type="match status" value="1"/>
</dbReference>
<keyword evidence="5 10" id="KW-0732">Signal</keyword>
<evidence type="ECO:0000256" key="5">
    <source>
        <dbReference type="ARBA" id="ARBA00022729"/>
    </source>
</evidence>
<dbReference type="InterPro" id="IPR036163">
    <property type="entry name" value="HMA_dom_sf"/>
</dbReference>
<evidence type="ECO:0000256" key="4">
    <source>
        <dbReference type="ARBA" id="ARBA00022692"/>
    </source>
</evidence>
<dbReference type="SUPFAM" id="SSF56935">
    <property type="entry name" value="Porins"/>
    <property type="match status" value="1"/>
</dbReference>
<keyword evidence="6" id="KW-0798">TonB box</keyword>
<keyword evidence="2" id="KW-0813">Transport</keyword>
<keyword evidence="4" id="KW-0812">Transmembrane</keyword>
<proteinExistence type="predicted"/>
<dbReference type="InterPro" id="IPR000531">
    <property type="entry name" value="Beta-barrel_TonB"/>
</dbReference>
<dbReference type="GO" id="GO:0015344">
    <property type="term" value="F:siderophore uptake transmembrane transporter activity"/>
    <property type="evidence" value="ECO:0007669"/>
    <property type="project" value="TreeGrafter"/>
</dbReference>
<sequence>MKYIFSILVCLFLVGVQAQENPFITKEIKVRGNCGQCKTRIEKAIQQDGVSYGTWDVQSKVLTLHFNPQKTSVEQVMKKVADAGHDNEYFKAKDSSYDGITACCKYDREIPWEKIAEATTMHHGMNMHHGEHPKEMVFPYEKNDPNQEIALQSVTANANTATTKINKNAAGLTFDISKKELMKAACCNLSESFETNATVDVAYPDAVTGAKQIKMLGLDQKYTLLSSELIPDLRGLSGAYGLNFIPGRWIQGIQLTKGGSSVVHGYESITGQINTEWYKGIKKQNNLNFYANSMGRVEGNVVHSASLNDKWGQAVLLHASAVINAQDHNDDTFMDVPLGKQLNMAYLLHYDDLMNSGWGNNLGINLVSLNNSGGQMAGAVPNPYEANTDITNFKIWDKLGFVFPKNPYKSIGFMQKFNYYEQKSAWGLNDYNGVEKSYYANLIYESPLSRSREHTYKMGASFLYDAFNENYQNTNFERTETAPGIFAEYSYNAAPWTLVAGARVDFHNLAGTQFSPRLNVKYQPLRNTTFRASAGRGFRTANIFAENLKYLVSNRRVNILDKSGDVYELSPEEAWNYGVSLQQDFKIFNQKNTILLDFFATDFQNQIIPDLDESTHQINFYNIKKSRANTWQVQWDSHLAKGLDLRVAYKYYDTKADYKSGEKSLIFTPKERAFANISYERKIREGKDRWSTDATLQWIGKQRLPDSGMNPEAYRWKSESPSYFLLNAQVAYDFGKKARLYLGGENLLNYTQNQPIIAQDAPFGDFFDAGMIYAPITKANFYFGLDFNF</sequence>
<dbReference type="GeneID" id="97257950"/>
<dbReference type="InterPro" id="IPR037066">
    <property type="entry name" value="Plug_dom_sf"/>
</dbReference>
<name>I4A0J0_ORNRL</name>
<dbReference type="InterPro" id="IPR036942">
    <property type="entry name" value="Beta-barrel_TonB_sf"/>
</dbReference>
<dbReference type="GO" id="GO:0009279">
    <property type="term" value="C:cell outer membrane"/>
    <property type="evidence" value="ECO:0007669"/>
    <property type="project" value="UniProtKB-SubCell"/>
</dbReference>
<gene>
    <name evidence="12" type="ordered locus">Ornrh_1292</name>
</gene>
<evidence type="ECO:0000256" key="8">
    <source>
        <dbReference type="ARBA" id="ARBA00023170"/>
    </source>
</evidence>
<evidence type="ECO:0000256" key="1">
    <source>
        <dbReference type="ARBA" id="ARBA00004571"/>
    </source>
</evidence>
<evidence type="ECO:0000256" key="9">
    <source>
        <dbReference type="ARBA" id="ARBA00023237"/>
    </source>
</evidence>
<dbReference type="Proteomes" id="UP000006051">
    <property type="component" value="Chromosome"/>
</dbReference>
<dbReference type="KEGG" id="orh:Ornrh_1292"/>
<keyword evidence="7" id="KW-0472">Membrane</keyword>
<dbReference type="PATRIC" id="fig|867902.3.peg.1270"/>
<keyword evidence="8 12" id="KW-0675">Receptor</keyword>
<evidence type="ECO:0000256" key="3">
    <source>
        <dbReference type="ARBA" id="ARBA00022452"/>
    </source>
</evidence>
<dbReference type="AlphaFoldDB" id="I4A0J0"/>
<evidence type="ECO:0000256" key="6">
    <source>
        <dbReference type="ARBA" id="ARBA00023077"/>
    </source>
</evidence>